<organism evidence="1 2">
    <name type="scientific">Phytophthora fragariaefolia</name>
    <dbReference type="NCBI Taxonomy" id="1490495"/>
    <lineage>
        <taxon>Eukaryota</taxon>
        <taxon>Sar</taxon>
        <taxon>Stramenopiles</taxon>
        <taxon>Oomycota</taxon>
        <taxon>Peronosporomycetes</taxon>
        <taxon>Peronosporales</taxon>
        <taxon>Peronosporaceae</taxon>
        <taxon>Phytophthora</taxon>
    </lineage>
</organism>
<accession>A0A9W6XKU9</accession>
<keyword evidence="2" id="KW-1185">Reference proteome</keyword>
<dbReference type="AlphaFoldDB" id="A0A9W6XKU9"/>
<dbReference type="Proteomes" id="UP001165121">
    <property type="component" value="Unassembled WGS sequence"/>
</dbReference>
<reference evidence="1" key="1">
    <citation type="submission" date="2023-04" db="EMBL/GenBank/DDBJ databases">
        <title>Phytophthora fragariaefolia NBRC 109709.</title>
        <authorList>
            <person name="Ichikawa N."/>
            <person name="Sato H."/>
            <person name="Tonouchi N."/>
        </authorList>
    </citation>
    <scope>NUCLEOTIDE SEQUENCE</scope>
    <source>
        <strain evidence="1">NBRC 109709</strain>
    </source>
</reference>
<name>A0A9W6XKU9_9STRA</name>
<dbReference type="InterPro" id="IPR030916">
    <property type="entry name" value="ELWxxDGT_rpt"/>
</dbReference>
<dbReference type="OrthoDB" id="191057at2759"/>
<evidence type="ECO:0000313" key="1">
    <source>
        <dbReference type="EMBL" id="GMF40396.1"/>
    </source>
</evidence>
<dbReference type="NCBIfam" id="TIGR04534">
    <property type="entry name" value="ELWxxDGT_rpt"/>
    <property type="match status" value="1"/>
</dbReference>
<comment type="caution">
    <text evidence="1">The sequence shown here is derived from an EMBL/GenBank/DDBJ whole genome shotgun (WGS) entry which is preliminary data.</text>
</comment>
<gene>
    <name evidence="1" type="ORF">Pfra01_001239400</name>
</gene>
<dbReference type="EMBL" id="BSXT01001243">
    <property type="protein sequence ID" value="GMF40396.1"/>
    <property type="molecule type" value="Genomic_DNA"/>
</dbReference>
<sequence>MQDALSAMSVAVQPEVLQWTLMSVNLVGNESITRLTSLKHFSGPSANAASFLIPYGGGLLFSGQDPELGREIWYSDGTDIGTGVLKDIFPGSGSSNPTFLTPFTKDNRVYFAAEGPHLSWIVQKEYQDDCQSFRSSSADPNIYFTVAAVNVWDPHEAGFQTDLFAGIVCYREPPSYQEIWGVQLWATDGTAEGTQRVARISPDLNGADPSHFVEMNQRLYFQAASLDFGAELWSTDGTRAGTYLVADIEFGSRGSEPQFLIVFDSRVFFSADTKGYGRELWFSNGNQRVEFSENQHAVVGTGLLLDICAGAAPSSPQDFAVLSFPTKLSLLLFQADDCVHGPELWSTDGTPSGTVLVLDIRKGFMGSLPRYLTFFAGQVYFQADDGIHGSELWTTDGTSGGTEMLLDVAPGVQGSTPSFLTILYPATDPSGIFVFAAQAEQDRLTEFWQSNGTSDGTMKLFSQSREVVELNVDSLNAQIAGSRLVTITPHPDKLFYLGRESGQGIDFQHDASKRLDVHYAETVDKLTHDSKPQKYDWDEIQVSLGEGFLSALSSTGFASSYTGDVVGETRAINVPPSISMSSKYYAPMRQWIVLAGVEVTDSDAAEGILYVSIAVRNGRLRAILPHRLSARGPTPLHPIADGDTLQKIEFACTVEQAKEIFSNVEYSCDDRSDCAYTLQDQLTVSVDDNGFTGDSGPQVATKTAKIFIIETTDLTR</sequence>
<proteinExistence type="predicted"/>
<evidence type="ECO:0000313" key="2">
    <source>
        <dbReference type="Proteomes" id="UP001165121"/>
    </source>
</evidence>
<protein>
    <submittedName>
        <fullName evidence="1">Unnamed protein product</fullName>
    </submittedName>
</protein>